<reference evidence="16 17" key="1">
    <citation type="submission" date="2020-09" db="EMBL/GenBank/DDBJ databases">
        <title>Roseomonas.</title>
        <authorList>
            <person name="Zhu W."/>
        </authorList>
    </citation>
    <scope>NUCLEOTIDE SEQUENCE [LARGE SCALE GENOMIC DNA]</scope>
    <source>
        <strain evidence="16 17">573</strain>
    </source>
</reference>
<dbReference type="RefSeq" id="WP_207414928.1">
    <property type="nucleotide sequence ID" value="NZ_CP061177.1"/>
</dbReference>
<keyword evidence="8 11" id="KW-0346">Stress response</keyword>
<evidence type="ECO:0000256" key="10">
    <source>
        <dbReference type="ARBA" id="ARBA00023204"/>
    </source>
</evidence>
<keyword evidence="10 11" id="KW-0234">DNA repair</keyword>
<comment type="caution">
    <text evidence="16">The sequence shown here is derived from an EMBL/GenBank/DDBJ whole genome shotgun (WGS) entry which is preliminary data.</text>
</comment>
<proteinExistence type="inferred from homology"/>
<evidence type="ECO:0000256" key="14">
    <source>
        <dbReference type="SAM" id="MobiDB-lite"/>
    </source>
</evidence>
<evidence type="ECO:0000259" key="15">
    <source>
        <dbReference type="PROSITE" id="PS50162"/>
    </source>
</evidence>
<dbReference type="InterPro" id="IPR014721">
    <property type="entry name" value="Ribsml_uS5_D2-typ_fold_subgr"/>
</dbReference>
<feature type="binding site" evidence="11">
    <location>
        <begin position="95"/>
        <end position="102"/>
    </location>
    <ligand>
        <name>ATP</name>
        <dbReference type="ChEBI" id="CHEBI:30616"/>
    </ligand>
</feature>
<evidence type="ECO:0000256" key="9">
    <source>
        <dbReference type="ARBA" id="ARBA00023125"/>
    </source>
</evidence>
<dbReference type="SUPFAM" id="SSF52540">
    <property type="entry name" value="P-loop containing nucleoside triphosphate hydrolases"/>
    <property type="match status" value="1"/>
</dbReference>
<keyword evidence="1 11" id="KW-0479">Metal-binding</keyword>
<dbReference type="Pfam" id="PF13481">
    <property type="entry name" value="AAA_25"/>
    <property type="match status" value="1"/>
</dbReference>
<name>A0ABS3KJ59_9PROT</name>
<comment type="similarity">
    <text evidence="11 13">Belongs to the RecA family. RadA subfamily.</text>
</comment>
<dbReference type="PROSITE" id="PS50162">
    <property type="entry name" value="RECA_2"/>
    <property type="match status" value="1"/>
</dbReference>
<dbReference type="Gene3D" id="3.40.50.300">
    <property type="entry name" value="P-loop containing nucleotide triphosphate hydrolases"/>
    <property type="match status" value="1"/>
</dbReference>
<sequence>MAKPVSRFVCQNCGAVTPKWQGRCDTCGAWNTITEETTEVRAPGPAGKSAGGRKIEFVALKGRAEPPPRTRTGMDELDQVLGGGFVPGSVVLVGGDPGIGKSTILLQAAARVASAGKRVLYISGEEAIDQVRMRAQRLGLAESPLGLAAATSLRDIAASLEEERNATLVIIDSIQTVWLDSLEAAPGTVSQVRACAAELTRLAKTRGFTVVLVGHVTKEGTLAGPRVLEHMVDATLYFEGDRGHQFRILRAVKNRFGATDEIGVFEMTDRGLVEVSNPSALFLAERRGNISGSAVFAGMEGSRPVLVEIQVLLSPSANGGSPRRQVVGWDSGRLAMLMAVLESRARVGLGQNDVYLNVAGGLRVTEPAADLAVAAALISAATDRPTPPDMVFFGEVGLSGEVRQVAQSDTRLREAAKLGFAAATLPKRVARGGRAPSAPEGLRLSEIGHLADLVAPLAAGDKPKPPPRKAKPEPAETEG</sequence>
<evidence type="ECO:0000256" key="13">
    <source>
        <dbReference type="RuleBase" id="RU003555"/>
    </source>
</evidence>
<dbReference type="InterPro" id="IPR041166">
    <property type="entry name" value="Rubredoxin_2"/>
</dbReference>
<keyword evidence="2 11" id="KW-0547">Nucleotide-binding</keyword>
<evidence type="ECO:0000256" key="4">
    <source>
        <dbReference type="ARBA" id="ARBA00022771"/>
    </source>
</evidence>
<comment type="function">
    <text evidence="13">DNA-dependent ATPase involved in processing of recombination intermediates, plays a role in repairing DNA breaks. Stimulates the branch migration of RecA-mediated strand transfer reactions, allowing the 3' invading strand to extend heteroduplex DNA faster. Binds ssDNA in the presence of ADP but not other nucleotides, has ATPase activity that is stimulated by ssDNA and various branched DNA structures, but inhibited by SSB. Does not have RecA's homology-searching function.</text>
</comment>
<organism evidence="16 17">
    <name type="scientific">Roseomonas haemaphysalidis</name>
    <dbReference type="NCBI Taxonomy" id="2768162"/>
    <lineage>
        <taxon>Bacteria</taxon>
        <taxon>Pseudomonadati</taxon>
        <taxon>Pseudomonadota</taxon>
        <taxon>Alphaproteobacteria</taxon>
        <taxon>Acetobacterales</taxon>
        <taxon>Roseomonadaceae</taxon>
        <taxon>Roseomonas</taxon>
    </lineage>
</organism>
<evidence type="ECO:0000256" key="1">
    <source>
        <dbReference type="ARBA" id="ARBA00022723"/>
    </source>
</evidence>
<dbReference type="PRINTS" id="PR01874">
    <property type="entry name" value="DNAREPAIRADA"/>
</dbReference>
<dbReference type="InterPro" id="IPR020568">
    <property type="entry name" value="Ribosomal_Su5_D2-typ_SF"/>
</dbReference>
<evidence type="ECO:0000256" key="6">
    <source>
        <dbReference type="ARBA" id="ARBA00022833"/>
    </source>
</evidence>
<evidence type="ECO:0000256" key="5">
    <source>
        <dbReference type="ARBA" id="ARBA00022801"/>
    </source>
</evidence>
<evidence type="ECO:0000256" key="7">
    <source>
        <dbReference type="ARBA" id="ARBA00022840"/>
    </source>
</evidence>
<dbReference type="InterPro" id="IPR004504">
    <property type="entry name" value="DNA_repair_RadA"/>
</dbReference>
<dbReference type="NCBIfam" id="TIGR00416">
    <property type="entry name" value="sms"/>
    <property type="match status" value="1"/>
</dbReference>
<evidence type="ECO:0000256" key="11">
    <source>
        <dbReference type="HAMAP-Rule" id="MF_01498"/>
    </source>
</evidence>
<gene>
    <name evidence="11 16" type="primary">radA</name>
    <name evidence="16" type="ORF">IAI61_00505</name>
</gene>
<dbReference type="Pfam" id="PF18073">
    <property type="entry name" value="Zn_ribbon_LapB"/>
    <property type="match status" value="1"/>
</dbReference>
<dbReference type="InterPro" id="IPR020588">
    <property type="entry name" value="RecA_ATP-bd"/>
</dbReference>
<dbReference type="SMART" id="SM00382">
    <property type="entry name" value="AAA"/>
    <property type="match status" value="1"/>
</dbReference>
<evidence type="ECO:0000256" key="3">
    <source>
        <dbReference type="ARBA" id="ARBA00022763"/>
    </source>
</evidence>
<dbReference type="HAMAP" id="MF_01498">
    <property type="entry name" value="RadA_bact"/>
    <property type="match status" value="1"/>
</dbReference>
<keyword evidence="9 11" id="KW-0238">DNA-binding</keyword>
<evidence type="ECO:0000256" key="12">
    <source>
        <dbReference type="NCBIfam" id="TIGR00416"/>
    </source>
</evidence>
<feature type="region of interest" description="Disordered" evidence="14">
    <location>
        <begin position="455"/>
        <end position="479"/>
    </location>
</feature>
<accession>A0ABS3KJ59</accession>
<feature type="region of interest" description="Lon-protease-like" evidence="11">
    <location>
        <begin position="353"/>
        <end position="479"/>
    </location>
</feature>
<keyword evidence="6 13" id="KW-0862">Zinc</keyword>
<dbReference type="PANTHER" id="PTHR32472:SF10">
    <property type="entry name" value="DNA REPAIR PROTEIN RADA-LIKE PROTEIN"/>
    <property type="match status" value="1"/>
</dbReference>
<keyword evidence="7 11" id="KW-0067">ATP-binding</keyword>
<evidence type="ECO:0000256" key="2">
    <source>
        <dbReference type="ARBA" id="ARBA00022741"/>
    </source>
</evidence>
<dbReference type="Gene3D" id="3.30.230.10">
    <property type="match status" value="1"/>
</dbReference>
<dbReference type="SUPFAM" id="SSF54211">
    <property type="entry name" value="Ribosomal protein S5 domain 2-like"/>
    <property type="match status" value="1"/>
</dbReference>
<keyword evidence="5" id="KW-0378">Hydrolase</keyword>
<comment type="domain">
    <text evidence="11">The middle region has homology to RecA with ATPase motifs including the RadA KNRFG motif, while the C-terminus is homologous to Lon protease.</text>
</comment>
<dbReference type="Proteomes" id="UP001518989">
    <property type="component" value="Unassembled WGS sequence"/>
</dbReference>
<feature type="domain" description="RecA family profile 1" evidence="15">
    <location>
        <begin position="66"/>
        <end position="216"/>
    </location>
</feature>
<dbReference type="InterPro" id="IPR003593">
    <property type="entry name" value="AAA+_ATPase"/>
</dbReference>
<evidence type="ECO:0000313" key="17">
    <source>
        <dbReference type="Proteomes" id="UP001518989"/>
    </source>
</evidence>
<evidence type="ECO:0000256" key="8">
    <source>
        <dbReference type="ARBA" id="ARBA00023016"/>
    </source>
</evidence>
<feature type="short sequence motif" description="RadA KNRFG motif" evidence="11">
    <location>
        <begin position="253"/>
        <end position="257"/>
    </location>
</feature>
<dbReference type="PANTHER" id="PTHR32472">
    <property type="entry name" value="DNA REPAIR PROTEIN RADA"/>
    <property type="match status" value="1"/>
</dbReference>
<dbReference type="EMBL" id="JACTNG010000001">
    <property type="protein sequence ID" value="MBO1077491.1"/>
    <property type="molecule type" value="Genomic_DNA"/>
</dbReference>
<dbReference type="InterPro" id="IPR027417">
    <property type="entry name" value="P-loop_NTPase"/>
</dbReference>
<feature type="compositionally biased region" description="Basic and acidic residues" evidence="14">
    <location>
        <begin position="470"/>
        <end position="479"/>
    </location>
</feature>
<keyword evidence="17" id="KW-1185">Reference proteome</keyword>
<dbReference type="CDD" id="cd01121">
    <property type="entry name" value="RadA_SMS_N"/>
    <property type="match status" value="1"/>
</dbReference>
<comment type="function">
    <text evidence="11">Plays a role in repairing double-strand DNA breaks, probably involving stabilizing or processing branched DNA or blocked replication forks.</text>
</comment>
<protein>
    <recommendedName>
        <fullName evidence="11 12">DNA repair protein RadA</fullName>
    </recommendedName>
</protein>
<evidence type="ECO:0000313" key="16">
    <source>
        <dbReference type="EMBL" id="MBO1077491.1"/>
    </source>
</evidence>
<keyword evidence="3 11" id="KW-0227">DNA damage</keyword>
<keyword evidence="4 13" id="KW-0863">Zinc-finger</keyword>